<evidence type="ECO:0000313" key="3">
    <source>
        <dbReference type="EMBL" id="MBB4017816.1"/>
    </source>
</evidence>
<sequence length="184" mass="20248">MKKAIVAAALAAGVAVTPLMAMAQNGAQPGAGPRAEQAEKRGPRFSEADRAAFLDARIAGLKAGLKLTADQEKNWPALETALRDMAKARADAMQERRESRTERTERRGAIERLEMRADFMEKRATEMKKLAEAAKPLYESLDEAQKGRFDVLMRAGMQRGHGHRMRHAGFHHRGAPPAPPAQQQ</sequence>
<proteinExistence type="predicted"/>
<feature type="compositionally biased region" description="Basic and acidic residues" evidence="1">
    <location>
        <begin position="36"/>
        <end position="46"/>
    </location>
</feature>
<dbReference type="AlphaFoldDB" id="A0A840C4F6"/>
<dbReference type="Pfam" id="PF07813">
    <property type="entry name" value="LTXXQ"/>
    <property type="match status" value="1"/>
</dbReference>
<gene>
    <name evidence="3" type="ORF">GGR16_002850</name>
</gene>
<evidence type="ECO:0000313" key="4">
    <source>
        <dbReference type="Proteomes" id="UP000577362"/>
    </source>
</evidence>
<feature type="region of interest" description="Disordered" evidence="1">
    <location>
        <begin position="86"/>
        <end position="105"/>
    </location>
</feature>
<feature type="compositionally biased region" description="Basic residues" evidence="1">
    <location>
        <begin position="160"/>
        <end position="174"/>
    </location>
</feature>
<feature type="chain" id="PRO_5032607999" evidence="2">
    <location>
        <begin position="24"/>
        <end position="184"/>
    </location>
</feature>
<dbReference type="InterPro" id="IPR012899">
    <property type="entry name" value="LTXXQ"/>
</dbReference>
<organism evidence="3 4">
    <name type="scientific">Chelatococcus caeni</name>
    <dbReference type="NCBI Taxonomy" id="1348468"/>
    <lineage>
        <taxon>Bacteria</taxon>
        <taxon>Pseudomonadati</taxon>
        <taxon>Pseudomonadota</taxon>
        <taxon>Alphaproteobacteria</taxon>
        <taxon>Hyphomicrobiales</taxon>
        <taxon>Chelatococcaceae</taxon>
        <taxon>Chelatococcus</taxon>
    </lineage>
</organism>
<evidence type="ECO:0000256" key="1">
    <source>
        <dbReference type="SAM" id="MobiDB-lite"/>
    </source>
</evidence>
<feature type="region of interest" description="Disordered" evidence="1">
    <location>
        <begin position="159"/>
        <end position="184"/>
    </location>
</feature>
<accession>A0A840C4F6</accession>
<name>A0A840C4F6_9HYPH</name>
<feature type="region of interest" description="Disordered" evidence="1">
    <location>
        <begin position="26"/>
        <end position="46"/>
    </location>
</feature>
<reference evidence="3 4" key="1">
    <citation type="submission" date="2020-08" db="EMBL/GenBank/DDBJ databases">
        <title>Genomic Encyclopedia of Type Strains, Phase IV (KMG-IV): sequencing the most valuable type-strain genomes for metagenomic binning, comparative biology and taxonomic classification.</title>
        <authorList>
            <person name="Goeker M."/>
        </authorList>
    </citation>
    <scope>NUCLEOTIDE SEQUENCE [LARGE SCALE GENOMIC DNA]</scope>
    <source>
        <strain evidence="3 4">DSM 103737</strain>
    </source>
</reference>
<dbReference type="EMBL" id="JACIEN010000003">
    <property type="protein sequence ID" value="MBB4017816.1"/>
    <property type="molecule type" value="Genomic_DNA"/>
</dbReference>
<feature type="signal peptide" evidence="2">
    <location>
        <begin position="1"/>
        <end position="23"/>
    </location>
</feature>
<comment type="caution">
    <text evidence="3">The sequence shown here is derived from an EMBL/GenBank/DDBJ whole genome shotgun (WGS) entry which is preliminary data.</text>
</comment>
<evidence type="ECO:0000256" key="2">
    <source>
        <dbReference type="SAM" id="SignalP"/>
    </source>
</evidence>
<keyword evidence="2" id="KW-0732">Signal</keyword>
<dbReference type="RefSeq" id="WP_019403580.1">
    <property type="nucleotide sequence ID" value="NZ_JACIEN010000003.1"/>
</dbReference>
<keyword evidence="4" id="KW-1185">Reference proteome</keyword>
<dbReference type="GO" id="GO:0042597">
    <property type="term" value="C:periplasmic space"/>
    <property type="evidence" value="ECO:0007669"/>
    <property type="project" value="InterPro"/>
</dbReference>
<protein>
    <submittedName>
        <fullName evidence="3">Skp family chaperone for outer membrane proteins</fullName>
    </submittedName>
</protein>
<dbReference type="Proteomes" id="UP000577362">
    <property type="component" value="Unassembled WGS sequence"/>
</dbReference>